<protein>
    <submittedName>
        <fullName evidence="1">Uncharacterized protein</fullName>
    </submittedName>
</protein>
<gene>
    <name evidence="1" type="ORF">BO82DRAFT_387019</name>
</gene>
<dbReference type="RefSeq" id="XP_025487109.1">
    <property type="nucleotide sequence ID" value="XM_025638283.1"/>
</dbReference>
<accession>A0A319BZI4</accession>
<dbReference type="EMBL" id="KZ821749">
    <property type="protein sequence ID" value="PYH76909.1"/>
    <property type="molecule type" value="Genomic_DNA"/>
</dbReference>
<dbReference type="Proteomes" id="UP000248340">
    <property type="component" value="Unassembled WGS sequence"/>
</dbReference>
<dbReference type="PANTHER" id="PTHR10039:SF17">
    <property type="entry name" value="FUNGAL STAND N-TERMINAL GOODBYE DOMAIN-CONTAINING PROTEIN-RELATED"/>
    <property type="match status" value="1"/>
</dbReference>
<evidence type="ECO:0000313" key="2">
    <source>
        <dbReference type="Proteomes" id="UP000248340"/>
    </source>
</evidence>
<sequence>MLLLWRARPCMISTSLSATLTETDLNCSSFLCHDKETRSLIRALKVISWQIANADTVYRKALSSIDMTSTSNLETLWGMRPTRPHTASANWGKFQLHILLTGQEETMSWVRNHLGAKISVIDLTTKNANDMKKFIESRMDRLDIFGGSSEQVASMRHETLETLLRETQGDFVSAGLLLDEISTKQRPGEIRDISARSRHINELLTWAMFAARPLTLGELESVLSLRCREQSLRPLSKVIIDQYSSLLRVEGRLNGASKEFDLKSRVLLASDPVKHFLDAPVQGGTGMESKVWNDVEAVNESEVRIVRRFLEFVCDASLFHRSGFEGFFVTKLSRSSPKACLEAICSLDRPKMDFLLDYVVELFPDHLEQCDLSSVYPQDNMSIGPYLVALFDDVETNKRWWLTGYSSVRKSRQVWFYKDTYADLVMRWLQDFAVTKNLTGIQSRWGAEADL</sequence>
<organism evidence="1 2">
    <name type="scientific">Aspergillus uvarum CBS 121591</name>
    <dbReference type="NCBI Taxonomy" id="1448315"/>
    <lineage>
        <taxon>Eukaryota</taxon>
        <taxon>Fungi</taxon>
        <taxon>Dikarya</taxon>
        <taxon>Ascomycota</taxon>
        <taxon>Pezizomycotina</taxon>
        <taxon>Eurotiomycetes</taxon>
        <taxon>Eurotiomycetidae</taxon>
        <taxon>Eurotiales</taxon>
        <taxon>Aspergillaceae</taxon>
        <taxon>Aspergillus</taxon>
        <taxon>Aspergillus subgen. Circumdati</taxon>
    </lineage>
</organism>
<name>A0A319BZI4_9EURO</name>
<dbReference type="AlphaFoldDB" id="A0A319BZI4"/>
<reference evidence="1 2" key="1">
    <citation type="submission" date="2016-12" db="EMBL/GenBank/DDBJ databases">
        <title>The genomes of Aspergillus section Nigri reveals drivers in fungal speciation.</title>
        <authorList>
            <consortium name="DOE Joint Genome Institute"/>
            <person name="Vesth T.C."/>
            <person name="Nybo J."/>
            <person name="Theobald S."/>
            <person name="Brandl J."/>
            <person name="Frisvad J.C."/>
            <person name="Nielsen K.F."/>
            <person name="Lyhne E.K."/>
            <person name="Kogle M.E."/>
            <person name="Kuo A."/>
            <person name="Riley R."/>
            <person name="Clum A."/>
            <person name="Nolan M."/>
            <person name="Lipzen A."/>
            <person name="Salamov A."/>
            <person name="Henrissat B."/>
            <person name="Wiebenga A."/>
            <person name="De Vries R.P."/>
            <person name="Grigoriev I.V."/>
            <person name="Mortensen U.H."/>
            <person name="Andersen M.R."/>
            <person name="Baker S.E."/>
        </authorList>
    </citation>
    <scope>NUCLEOTIDE SEQUENCE [LARGE SCALE GENOMIC DNA]</scope>
    <source>
        <strain evidence="1 2">CBS 121591</strain>
    </source>
</reference>
<keyword evidence="2" id="KW-1185">Reference proteome</keyword>
<dbReference type="GeneID" id="37141025"/>
<dbReference type="PANTHER" id="PTHR10039">
    <property type="entry name" value="AMELOGENIN"/>
    <property type="match status" value="1"/>
</dbReference>
<dbReference type="OrthoDB" id="2913095at2759"/>
<evidence type="ECO:0000313" key="1">
    <source>
        <dbReference type="EMBL" id="PYH76909.1"/>
    </source>
</evidence>
<proteinExistence type="predicted"/>
<dbReference type="VEuPathDB" id="FungiDB:BO82DRAFT_387019"/>